<proteinExistence type="predicted"/>
<dbReference type="Gene3D" id="2.30.110.10">
    <property type="entry name" value="Electron Transport, Fmn-binding Protein, Chain A"/>
    <property type="match status" value="1"/>
</dbReference>
<keyword evidence="4" id="KW-1185">Reference proteome</keyword>
<dbReference type="SMART" id="SM00903">
    <property type="entry name" value="Flavin_Reduct"/>
    <property type="match status" value="1"/>
</dbReference>
<keyword evidence="1" id="KW-0560">Oxidoreductase</keyword>
<dbReference type="GO" id="GO:0042602">
    <property type="term" value="F:riboflavin reductase (NADPH) activity"/>
    <property type="evidence" value="ECO:0007669"/>
    <property type="project" value="TreeGrafter"/>
</dbReference>
<evidence type="ECO:0000313" key="4">
    <source>
        <dbReference type="Proteomes" id="UP000638981"/>
    </source>
</evidence>
<dbReference type="InterPro" id="IPR050268">
    <property type="entry name" value="NADH-dep_flavin_reductase"/>
</dbReference>
<dbReference type="Pfam" id="PF01613">
    <property type="entry name" value="Flavin_Reduct"/>
    <property type="match status" value="1"/>
</dbReference>
<dbReference type="Proteomes" id="UP000638981">
    <property type="component" value="Unassembled WGS sequence"/>
</dbReference>
<organism evidence="3 4">
    <name type="scientific">Neogemmobacter tilapiae</name>
    <dbReference type="NCBI Taxonomy" id="875041"/>
    <lineage>
        <taxon>Bacteria</taxon>
        <taxon>Pseudomonadati</taxon>
        <taxon>Pseudomonadota</taxon>
        <taxon>Alphaproteobacteria</taxon>
        <taxon>Rhodobacterales</taxon>
        <taxon>Paracoccaceae</taxon>
        <taxon>Neogemmobacter</taxon>
    </lineage>
</organism>
<dbReference type="InterPro" id="IPR012349">
    <property type="entry name" value="Split_barrel_FMN-bd"/>
</dbReference>
<sequence>MADLDPTELRNALGQFATGVTVVTIAGPQGFTANSFASVSLDPPLVLWSPARASARFPAFSSARHFAIHVLAEDQFGLSRHFVRGGQGFEGVEHEVSTEGVPLLSGTLARFECVQEAVHEGGDHLIIVGRVVRFATGLGKPLVFAQGGYGAVRGLG</sequence>
<evidence type="ECO:0000313" key="3">
    <source>
        <dbReference type="EMBL" id="GHC57753.1"/>
    </source>
</evidence>
<dbReference type="GO" id="GO:0010181">
    <property type="term" value="F:FMN binding"/>
    <property type="evidence" value="ECO:0007669"/>
    <property type="project" value="InterPro"/>
</dbReference>
<protein>
    <submittedName>
        <fullName evidence="3">Flavin oxidoreductase</fullName>
    </submittedName>
</protein>
<feature type="domain" description="Flavin reductase like" evidence="2">
    <location>
        <begin position="13"/>
        <end position="151"/>
    </location>
</feature>
<dbReference type="RefSeq" id="WP_229804715.1">
    <property type="nucleotide sequence ID" value="NZ_BMYJ01000006.1"/>
</dbReference>
<dbReference type="EMBL" id="BMYJ01000006">
    <property type="protein sequence ID" value="GHC57753.1"/>
    <property type="molecule type" value="Genomic_DNA"/>
</dbReference>
<dbReference type="AlphaFoldDB" id="A0A918TUY2"/>
<name>A0A918TUY2_9RHOB</name>
<dbReference type="SUPFAM" id="SSF50475">
    <property type="entry name" value="FMN-binding split barrel"/>
    <property type="match status" value="1"/>
</dbReference>
<comment type="caution">
    <text evidence="3">The sequence shown here is derived from an EMBL/GenBank/DDBJ whole genome shotgun (WGS) entry which is preliminary data.</text>
</comment>
<accession>A0A918TUY2</accession>
<dbReference type="InterPro" id="IPR002563">
    <property type="entry name" value="Flavin_Rdtase-like_dom"/>
</dbReference>
<evidence type="ECO:0000256" key="1">
    <source>
        <dbReference type="ARBA" id="ARBA00023002"/>
    </source>
</evidence>
<dbReference type="PANTHER" id="PTHR30466:SF1">
    <property type="entry name" value="FMN REDUCTASE (NADH) RUTF"/>
    <property type="match status" value="1"/>
</dbReference>
<dbReference type="PANTHER" id="PTHR30466">
    <property type="entry name" value="FLAVIN REDUCTASE"/>
    <property type="match status" value="1"/>
</dbReference>
<reference evidence="3" key="2">
    <citation type="submission" date="2020-09" db="EMBL/GenBank/DDBJ databases">
        <authorList>
            <person name="Sun Q."/>
            <person name="Kim S."/>
        </authorList>
    </citation>
    <scope>NUCLEOTIDE SEQUENCE</scope>
    <source>
        <strain evidence="3">KCTC 23310</strain>
    </source>
</reference>
<gene>
    <name evidence="3" type="ORF">GCM10007315_21570</name>
</gene>
<reference evidence="3" key="1">
    <citation type="journal article" date="2014" name="Int. J. Syst. Evol. Microbiol.">
        <title>Complete genome sequence of Corynebacterium casei LMG S-19264T (=DSM 44701T), isolated from a smear-ripened cheese.</title>
        <authorList>
            <consortium name="US DOE Joint Genome Institute (JGI-PGF)"/>
            <person name="Walter F."/>
            <person name="Albersmeier A."/>
            <person name="Kalinowski J."/>
            <person name="Ruckert C."/>
        </authorList>
    </citation>
    <scope>NUCLEOTIDE SEQUENCE</scope>
    <source>
        <strain evidence="3">KCTC 23310</strain>
    </source>
</reference>
<evidence type="ECO:0000259" key="2">
    <source>
        <dbReference type="SMART" id="SM00903"/>
    </source>
</evidence>